<protein>
    <submittedName>
        <fullName evidence="1">6-bladed beta-propeller</fullName>
    </submittedName>
</protein>
<dbReference type="RefSeq" id="WP_011107382.1">
    <property type="nucleotide sequence ID" value="NZ_CAXSMB010000042.1"/>
</dbReference>
<accession>A0A6I0SSU5</accession>
<gene>
    <name evidence="1" type="ORF">GAN91_08395</name>
</gene>
<dbReference type="Proteomes" id="UP000436858">
    <property type="component" value="Unassembled WGS sequence"/>
</dbReference>
<comment type="caution">
    <text evidence="1">The sequence shown here is derived from an EMBL/GenBank/DDBJ whole genome shotgun (WGS) entry which is preliminary data.</text>
</comment>
<proteinExistence type="predicted"/>
<dbReference type="Pfam" id="PF17170">
    <property type="entry name" value="DUF5128"/>
    <property type="match status" value="1"/>
</dbReference>
<evidence type="ECO:0000313" key="1">
    <source>
        <dbReference type="EMBL" id="KAB4483803.1"/>
    </source>
</evidence>
<dbReference type="OMA" id="YNESHIA"/>
<name>A0A6I0SSU5_BACT4</name>
<organism evidence="1 2">
    <name type="scientific">Bacteroides thetaiotaomicron</name>
    <dbReference type="NCBI Taxonomy" id="818"/>
    <lineage>
        <taxon>Bacteria</taxon>
        <taxon>Pseudomonadati</taxon>
        <taxon>Bacteroidota</taxon>
        <taxon>Bacteroidia</taxon>
        <taxon>Bacteroidales</taxon>
        <taxon>Bacteroidaceae</taxon>
        <taxon>Bacteroides</taxon>
    </lineage>
</organism>
<evidence type="ECO:0000313" key="2">
    <source>
        <dbReference type="Proteomes" id="UP000436858"/>
    </source>
</evidence>
<dbReference type="EMBL" id="WCRY01000006">
    <property type="protein sequence ID" value="KAB4483803.1"/>
    <property type="molecule type" value="Genomic_DNA"/>
</dbReference>
<sequence>MIGRNNSSLIGLVHVGRVIMIIFLTMSSCQRQVSCHKDGIEIIDILNKDCPIQIDLYDIVDSIKYIPLETSECLLSDIECIKNDGNFYFVKDSRGLFVFDEEGHFINEISHRGIGPDEYVYSDNFYLDRDNKLVCLICNSARKILQYSYIGTYSNTIQLNAKDANIESAMMCGEGELIAYYPLSNDYSLSKSEYSTFRIKNNLLIGETLLKAKKMATQNVHYSFLHYPIALLDDQYFFISVLSNELFVYEEGKIMSRYYLNMPENEPSESFIEEHKDLGFFELIETLKKNNIGWGITAIESSSDYLFMSISNKSTVIWDKKRSIQISSIYDSNLNLYSDLLLPGGVSNEHLGFYSADFLCAEKDLILEGTDKSLAKLVETLLEDDNPIVYQYFFKKNAIDILIEKYGI</sequence>
<reference evidence="1 2" key="1">
    <citation type="journal article" date="2019" name="Nat. Med.">
        <title>A library of human gut bacterial isolates paired with longitudinal multiomics data enables mechanistic microbiome research.</title>
        <authorList>
            <person name="Poyet M."/>
            <person name="Groussin M."/>
            <person name="Gibbons S.M."/>
            <person name="Avila-Pacheco J."/>
            <person name="Jiang X."/>
            <person name="Kearney S.M."/>
            <person name="Perrotta A.R."/>
            <person name="Berdy B."/>
            <person name="Zhao S."/>
            <person name="Lieberman T.D."/>
            <person name="Swanson P.K."/>
            <person name="Smith M."/>
            <person name="Roesemann S."/>
            <person name="Alexander J.E."/>
            <person name="Rich S.A."/>
            <person name="Livny J."/>
            <person name="Vlamakis H."/>
            <person name="Clish C."/>
            <person name="Bullock K."/>
            <person name="Deik A."/>
            <person name="Scott J."/>
            <person name="Pierce K.A."/>
            <person name="Xavier R.J."/>
            <person name="Alm E.J."/>
        </authorList>
    </citation>
    <scope>NUCLEOTIDE SEQUENCE [LARGE SCALE GENOMIC DNA]</scope>
    <source>
        <strain evidence="1 2">BIOML-A162</strain>
    </source>
</reference>
<dbReference type="AlphaFoldDB" id="A0A6I0SSU5"/>
<dbReference type="PROSITE" id="PS51257">
    <property type="entry name" value="PROKAR_LIPOPROTEIN"/>
    <property type="match status" value="1"/>
</dbReference>
<dbReference type="GeneID" id="60926623"/>